<dbReference type="InterPro" id="IPR040836">
    <property type="entry name" value="SAVED"/>
</dbReference>
<dbReference type="AlphaFoldDB" id="A0AAW6APF6"/>
<dbReference type="Proteomes" id="UP001300871">
    <property type="component" value="Unassembled WGS sequence"/>
</dbReference>
<dbReference type="RefSeq" id="WP_150027557.1">
    <property type="nucleotide sequence ID" value="NZ_CACRUA010000081.1"/>
</dbReference>
<comment type="caution">
    <text evidence="2">The sequence shown here is derived from an EMBL/GenBank/DDBJ whole genome shotgun (WGS) entry which is preliminary data.</text>
</comment>
<dbReference type="GeneID" id="57968477"/>
<proteinExistence type="predicted"/>
<evidence type="ECO:0000313" key="2">
    <source>
        <dbReference type="EMBL" id="MDB1998700.1"/>
    </source>
</evidence>
<dbReference type="Pfam" id="PF18145">
    <property type="entry name" value="SAVED"/>
    <property type="match status" value="1"/>
</dbReference>
<evidence type="ECO:0000313" key="3">
    <source>
        <dbReference type="Proteomes" id="UP001300871"/>
    </source>
</evidence>
<protein>
    <submittedName>
        <fullName evidence="2">SAVED domain-containing protein</fullName>
    </submittedName>
</protein>
<sequence length="367" mass="42875">MGEKRPTIPEKIKRQLWVKAGGRCEFRGCNKYLFEDEVTRQPKNISNIAHIVSWTPTGPRGNQDSEKLATDISNLMLTCSEHNNLIDDSQYVDQYPVELLQQFKREHEERIYRVTGMGQEYGVRVIKMWSKIQNQVPLIGDTAVSQAIMPYYPLDTNINIDLTQVDDVNAAKQQIDKIVNLHILSDEKEESYCVFCMAKIPYTCYLGYVLGNKLKSQTFQFYRDTQDWKWREGEFGHLKIIRPEINEVYEQVDLLIEISGNIDRQLIPDFPIYSVKADKPDFLFLQSKEQVIEFQIKFRELLNEIREIHGETVVIHLIIAAPNPITFELGKAIMKNIDPTLLLYDKVPDEVEYKKIMCLHERIRNEL</sequence>
<feature type="domain" description="SMODS-associated and fused to various effectors" evidence="1">
    <location>
        <begin position="188"/>
        <end position="357"/>
    </location>
</feature>
<reference evidence="2" key="1">
    <citation type="submission" date="2023-01" db="EMBL/GenBank/DDBJ databases">
        <title>Human gut microbiome strain richness.</title>
        <authorList>
            <person name="Chen-Liaw A."/>
        </authorList>
    </citation>
    <scope>NUCLEOTIDE SEQUENCE</scope>
    <source>
        <strain evidence="2">B1_m1001713B170214d0_201011</strain>
    </source>
</reference>
<evidence type="ECO:0000259" key="1">
    <source>
        <dbReference type="Pfam" id="PF18145"/>
    </source>
</evidence>
<dbReference type="EMBL" id="JAQLGM010000001">
    <property type="protein sequence ID" value="MDB1998700.1"/>
    <property type="molecule type" value="Genomic_DNA"/>
</dbReference>
<dbReference type="NCBIfam" id="NF033611">
    <property type="entry name" value="SAVED"/>
    <property type="match status" value="1"/>
</dbReference>
<organism evidence="2 3">
    <name type="scientific">Clostridium symbiosum</name>
    <name type="common">Bacteroides symbiosus</name>
    <dbReference type="NCBI Taxonomy" id="1512"/>
    <lineage>
        <taxon>Bacteria</taxon>
        <taxon>Bacillati</taxon>
        <taxon>Bacillota</taxon>
        <taxon>Clostridia</taxon>
        <taxon>Lachnospirales</taxon>
        <taxon>Lachnospiraceae</taxon>
        <taxon>Otoolea</taxon>
    </lineage>
</organism>
<gene>
    <name evidence="2" type="ORF">PM006_00575</name>
</gene>
<accession>A0AAW6APF6</accession>
<name>A0AAW6APF6_CLOSY</name>